<protein>
    <submittedName>
        <fullName evidence="2">Uncharacterized protein</fullName>
    </submittedName>
</protein>
<accession>G0U222</accession>
<gene>
    <name evidence="2" type="ORF">TVY486_0901480</name>
</gene>
<dbReference type="VEuPathDB" id="TriTrypDB:TvY486_0901480"/>
<evidence type="ECO:0000256" key="1">
    <source>
        <dbReference type="SAM" id="MobiDB-lite"/>
    </source>
</evidence>
<reference evidence="2" key="1">
    <citation type="journal article" date="2012" name="Proc. Natl. Acad. Sci. U.S.A.">
        <title>Antigenic diversity is generated by distinct evolutionary mechanisms in African trypanosome species.</title>
        <authorList>
            <person name="Jackson A.P."/>
            <person name="Berry A."/>
            <person name="Aslett M."/>
            <person name="Allison H.C."/>
            <person name="Burton P."/>
            <person name="Vavrova-Anderson J."/>
            <person name="Brown R."/>
            <person name="Browne H."/>
            <person name="Corton N."/>
            <person name="Hauser H."/>
            <person name="Gamble J."/>
            <person name="Gilderthorp R."/>
            <person name="Marcello L."/>
            <person name="McQuillan J."/>
            <person name="Otto T.D."/>
            <person name="Quail M.A."/>
            <person name="Sanders M.J."/>
            <person name="van Tonder A."/>
            <person name="Ginger M.L."/>
            <person name="Field M.C."/>
            <person name="Barry J.D."/>
            <person name="Hertz-Fowler C."/>
            <person name="Berriman M."/>
        </authorList>
    </citation>
    <scope>NUCLEOTIDE SEQUENCE</scope>
    <source>
        <strain evidence="2">Y486</strain>
    </source>
</reference>
<feature type="region of interest" description="Disordered" evidence="1">
    <location>
        <begin position="189"/>
        <end position="217"/>
    </location>
</feature>
<evidence type="ECO:0000313" key="2">
    <source>
        <dbReference type="EMBL" id="CCC50325.1"/>
    </source>
</evidence>
<dbReference type="InterPro" id="IPR036322">
    <property type="entry name" value="WD40_repeat_dom_sf"/>
</dbReference>
<feature type="compositionally biased region" description="Pro residues" evidence="1">
    <location>
        <begin position="191"/>
        <end position="201"/>
    </location>
</feature>
<dbReference type="InterPro" id="IPR015943">
    <property type="entry name" value="WD40/YVTN_repeat-like_dom_sf"/>
</dbReference>
<name>G0U222_TRYVY</name>
<dbReference type="Gene3D" id="2.130.10.10">
    <property type="entry name" value="YVTN repeat-like/Quinoprotein amine dehydrogenase"/>
    <property type="match status" value="1"/>
</dbReference>
<dbReference type="SUPFAM" id="SSF50978">
    <property type="entry name" value="WD40 repeat-like"/>
    <property type="match status" value="1"/>
</dbReference>
<proteinExistence type="predicted"/>
<dbReference type="AlphaFoldDB" id="G0U222"/>
<sequence>MGSVGEATQKQEAPRIHRVGLSAFNTMDSCSAASQPEMKKETAFLSSVEFHERAEMRHCTLGSCPHNDSLQHHATSDKPSVRSHNMSVDFWSSSLHSVTFPPEETIITDDNGAISGPVNQFRSHRLVSESDSGAEGVSNTPFEGTALDAPVEGVPLLRVVWRRGSHLLNPRATTPSIFSNLPARHVGTDLPPVPTARPPPSAGVRRHLRDFPDGISGVRTSPRLTELLLGWAPSLQHEPEAGLMTPSSPLRQGSHDHKGSCLDTAVHSVKCTEHHDVTRNCDAEGESKLSLHQERVVKPSPPQEVSSCGDMPVQLTLVIATTLNHLTTYAVRHQGKRLLMTLPLQTITAPIVSRRITSQCIFLLCTETTEAYVPPGTCVSSGLPVLHEAEARQPGRTASTVRRLLGVCGSSDRDALSVNAGTTFSVEDTIVHNWVAGAERVVPIATVHIAVEPCLLLGNEAGNIFLFSVFKGAVVQRLNFAYSLGSSVAGSAGNALESPRQLVFSTVSCITEVSCDIERRLTSVFRRASLCRLQGGRAFSVSDINAAQSLSSTFAVGFENGHIVLVCVTADGAWMDKHLTAFCDSPVHGISVRVPHLFGRLWHSLGKMRALIFSKPDEDVTICLSQRDAPSAVFSRASELFAAAAERIVALSSGGGVLRLLRIPEMEEVFCTTASESGTAGNFLALQWLPSSSEETLSPNLLASTNEDDCITVYGLMKSADLPYLEQSQCFAVPNRSSSTQTIGRDTPPHVLKSLRYTLEAKSRRSFHRSWVCDLCVLLHPSCNLLIATSYDGRSSIWPVCCGGMSSIAPVRGAADGTSLPDPLSSNFHVEEGATVITKLQQGSSTNLLPRRPAADLVLHSDLATRCIVIGVGASCFVASLSLCGNVKLWEVTWTVV</sequence>
<organism evidence="2">
    <name type="scientific">Trypanosoma vivax (strain Y486)</name>
    <dbReference type="NCBI Taxonomy" id="1055687"/>
    <lineage>
        <taxon>Eukaryota</taxon>
        <taxon>Discoba</taxon>
        <taxon>Euglenozoa</taxon>
        <taxon>Kinetoplastea</taxon>
        <taxon>Metakinetoplastina</taxon>
        <taxon>Trypanosomatida</taxon>
        <taxon>Trypanosomatidae</taxon>
        <taxon>Trypanosoma</taxon>
        <taxon>Duttonella</taxon>
    </lineage>
</organism>
<dbReference type="EMBL" id="HE573025">
    <property type="protein sequence ID" value="CCC50325.1"/>
    <property type="molecule type" value="Genomic_DNA"/>
</dbReference>